<dbReference type="InterPro" id="IPR003591">
    <property type="entry name" value="Leu-rich_rpt_typical-subtyp"/>
</dbReference>
<dbReference type="SUPFAM" id="SSF52058">
    <property type="entry name" value="L domain-like"/>
    <property type="match status" value="1"/>
</dbReference>
<dbReference type="EMBL" id="FPIY01000014">
    <property type="protein sequence ID" value="SFW69551.1"/>
    <property type="molecule type" value="Genomic_DNA"/>
</dbReference>
<evidence type="ECO:0000256" key="1">
    <source>
        <dbReference type="ARBA" id="ARBA00022614"/>
    </source>
</evidence>
<keyword evidence="3" id="KW-1133">Transmembrane helix</keyword>
<dbReference type="SMART" id="SM00369">
    <property type="entry name" value="LRR_TYP"/>
    <property type="match status" value="5"/>
</dbReference>
<dbReference type="RefSeq" id="WP_072305081.1">
    <property type="nucleotide sequence ID" value="NZ_FPIY01000014.1"/>
</dbReference>
<dbReference type="InterPro" id="IPR055414">
    <property type="entry name" value="LRR_R13L4/SHOC2-like"/>
</dbReference>
<dbReference type="Gene3D" id="3.80.10.10">
    <property type="entry name" value="Ribonuclease Inhibitor"/>
    <property type="match status" value="1"/>
</dbReference>
<feature type="domain" description="Disease resistance R13L4/SHOC-2-like LRR" evidence="4">
    <location>
        <begin position="330"/>
        <end position="445"/>
    </location>
</feature>
<dbReference type="AlphaFoldDB" id="A0A1K1RBL9"/>
<evidence type="ECO:0000313" key="6">
    <source>
        <dbReference type="Proteomes" id="UP000183257"/>
    </source>
</evidence>
<evidence type="ECO:0000256" key="3">
    <source>
        <dbReference type="SAM" id="Phobius"/>
    </source>
</evidence>
<evidence type="ECO:0000256" key="2">
    <source>
        <dbReference type="ARBA" id="ARBA00022737"/>
    </source>
</evidence>
<dbReference type="InterPro" id="IPR032675">
    <property type="entry name" value="LRR_dom_sf"/>
</dbReference>
<feature type="transmembrane region" description="Helical" evidence="3">
    <location>
        <begin position="32"/>
        <end position="52"/>
    </location>
</feature>
<feature type="transmembrane region" description="Helical" evidence="3">
    <location>
        <begin position="64"/>
        <end position="82"/>
    </location>
</feature>
<organism evidence="5 6">
    <name type="scientific">Cellulophaga fucicola</name>
    <dbReference type="NCBI Taxonomy" id="76595"/>
    <lineage>
        <taxon>Bacteria</taxon>
        <taxon>Pseudomonadati</taxon>
        <taxon>Bacteroidota</taxon>
        <taxon>Flavobacteriia</taxon>
        <taxon>Flavobacteriales</taxon>
        <taxon>Flavobacteriaceae</taxon>
        <taxon>Cellulophaga</taxon>
    </lineage>
</organism>
<keyword evidence="3" id="KW-0812">Transmembrane</keyword>
<accession>A0A1K1RBL9</accession>
<keyword evidence="1" id="KW-0433">Leucine-rich repeat</keyword>
<dbReference type="InterPro" id="IPR050715">
    <property type="entry name" value="LRR-SigEffector_domain"/>
</dbReference>
<sequence length="464" mass="53477">MRRILSTPLKICGFLTILLGIAVAILTLGYLIILGLYFIGIGLLLYLIDFILKRNISNKQIFKISQISLTIVYLLFSAWTYLKWQEHNQITFPKEFSGEAGIIFGIENYPQLPETEFWTKKIIIPKSGILITSTKVEEIPNRLQFFIGNEKIRDFKKVDWNPNFEFDCIVSDDKIKAWLFTINGSKQKAVREKITELCNEIGIDKVSSSYKSDNSIIWTDKKGKYLWLQNKDLTSLPNGLGKLDIYKAILTGNDLTEVPKQVLEISSLQNLILAKNPIKDFPCELNKLKKLKSISFAETKITEINCDLSKLDSLEHFDLSRNNLNILPDEIKDIPNLKWLSLNGNSFSNLSFIDKRLENLETLYLYTNNVSELGVETEYLSNLKELLIFDNQIESIPENIGDLVGLRKLEIWNNPIKSISSNISKLKNLRTLRIDDDYLSDKDKENLKTWLPNCEIKYQTRSEK</sequence>
<protein>
    <submittedName>
        <fullName evidence="5">Leucine-rich repeat (LRR) protein</fullName>
    </submittedName>
</protein>
<dbReference type="PANTHER" id="PTHR45752:SF187">
    <property type="entry name" value="LEUCINE-RICH REPEAT AND IQ DOMAIN-CONTAINING PROTEIN 4"/>
    <property type="match status" value="1"/>
</dbReference>
<dbReference type="STRING" id="76595.SAMN05660313_03482"/>
<dbReference type="Proteomes" id="UP000183257">
    <property type="component" value="Unassembled WGS sequence"/>
</dbReference>
<name>A0A1K1RBL9_9FLAO</name>
<evidence type="ECO:0000259" key="4">
    <source>
        <dbReference type="Pfam" id="PF23598"/>
    </source>
</evidence>
<keyword evidence="6" id="KW-1185">Reference proteome</keyword>
<reference evidence="6" key="1">
    <citation type="submission" date="2016-11" db="EMBL/GenBank/DDBJ databases">
        <authorList>
            <person name="Varghese N."/>
            <person name="Submissions S."/>
        </authorList>
    </citation>
    <scope>NUCLEOTIDE SEQUENCE [LARGE SCALE GENOMIC DNA]</scope>
    <source>
        <strain evidence="6">DSM 24786</strain>
    </source>
</reference>
<keyword evidence="3" id="KW-0472">Membrane</keyword>
<evidence type="ECO:0000313" key="5">
    <source>
        <dbReference type="EMBL" id="SFW69551.1"/>
    </source>
</evidence>
<proteinExistence type="predicted"/>
<feature type="transmembrane region" description="Helical" evidence="3">
    <location>
        <begin position="7"/>
        <end position="26"/>
    </location>
</feature>
<keyword evidence="2" id="KW-0677">Repeat</keyword>
<dbReference type="Pfam" id="PF23598">
    <property type="entry name" value="LRR_14"/>
    <property type="match status" value="1"/>
</dbReference>
<dbReference type="PANTHER" id="PTHR45752">
    <property type="entry name" value="LEUCINE-RICH REPEAT-CONTAINING"/>
    <property type="match status" value="1"/>
</dbReference>
<gene>
    <name evidence="5" type="ORF">SAMN05660313_03482</name>
</gene>